<dbReference type="Proteomes" id="UP001341840">
    <property type="component" value="Unassembled WGS sequence"/>
</dbReference>
<gene>
    <name evidence="1" type="ORF">PIB30_010349</name>
</gene>
<name>A0ABU6V7Q9_9FABA</name>
<dbReference type="EMBL" id="JASCZI010151059">
    <property type="protein sequence ID" value="MED6168293.1"/>
    <property type="molecule type" value="Genomic_DNA"/>
</dbReference>
<evidence type="ECO:0000313" key="1">
    <source>
        <dbReference type="EMBL" id="MED6168293.1"/>
    </source>
</evidence>
<comment type="caution">
    <text evidence="1">The sequence shown here is derived from an EMBL/GenBank/DDBJ whole genome shotgun (WGS) entry which is preliminary data.</text>
</comment>
<organism evidence="1 2">
    <name type="scientific">Stylosanthes scabra</name>
    <dbReference type="NCBI Taxonomy" id="79078"/>
    <lineage>
        <taxon>Eukaryota</taxon>
        <taxon>Viridiplantae</taxon>
        <taxon>Streptophyta</taxon>
        <taxon>Embryophyta</taxon>
        <taxon>Tracheophyta</taxon>
        <taxon>Spermatophyta</taxon>
        <taxon>Magnoliopsida</taxon>
        <taxon>eudicotyledons</taxon>
        <taxon>Gunneridae</taxon>
        <taxon>Pentapetalae</taxon>
        <taxon>rosids</taxon>
        <taxon>fabids</taxon>
        <taxon>Fabales</taxon>
        <taxon>Fabaceae</taxon>
        <taxon>Papilionoideae</taxon>
        <taxon>50 kb inversion clade</taxon>
        <taxon>dalbergioids sensu lato</taxon>
        <taxon>Dalbergieae</taxon>
        <taxon>Pterocarpus clade</taxon>
        <taxon>Stylosanthes</taxon>
    </lineage>
</organism>
<evidence type="ECO:0000313" key="2">
    <source>
        <dbReference type="Proteomes" id="UP001341840"/>
    </source>
</evidence>
<keyword evidence="2" id="KW-1185">Reference proteome</keyword>
<reference evidence="1 2" key="1">
    <citation type="journal article" date="2023" name="Plants (Basel)">
        <title>Bridging the Gap: Combining Genomics and Transcriptomics Approaches to Understand Stylosanthes scabra, an Orphan Legume from the Brazilian Caatinga.</title>
        <authorList>
            <person name="Ferreira-Neto J.R.C."/>
            <person name="da Silva M.D."/>
            <person name="Binneck E."/>
            <person name="de Melo N.F."/>
            <person name="da Silva R.H."/>
            <person name="de Melo A.L.T.M."/>
            <person name="Pandolfi V."/>
            <person name="Bustamante F.O."/>
            <person name="Brasileiro-Vidal A.C."/>
            <person name="Benko-Iseppon A.M."/>
        </authorList>
    </citation>
    <scope>NUCLEOTIDE SEQUENCE [LARGE SCALE GENOMIC DNA]</scope>
    <source>
        <tissue evidence="1">Leaves</tissue>
    </source>
</reference>
<proteinExistence type="predicted"/>
<sequence>MYGLRCRYHRGAEKTAADSQCHGSLQTPPSIPKPYRVLCTVPTFPHGGCRTSLVSVPSICSKPRLYWLWLRRLPISNPNLPRCCYSGSGEASAGTDIKELIALEMSKQVNQLFIAIQFSEIFRYSLGRSDC</sequence>
<protein>
    <submittedName>
        <fullName evidence="1">Uncharacterized protein</fullName>
    </submittedName>
</protein>
<accession>A0ABU6V7Q9</accession>